<feature type="transmembrane region" description="Helical" evidence="9">
    <location>
        <begin position="50"/>
        <end position="71"/>
    </location>
</feature>
<evidence type="ECO:0000256" key="2">
    <source>
        <dbReference type="ARBA" id="ARBA00006434"/>
    </source>
</evidence>
<reference evidence="10 11" key="1">
    <citation type="submission" date="2024-06" db="EMBL/GenBank/DDBJ databases">
        <authorList>
            <person name="Chen R.Y."/>
        </authorList>
    </citation>
    <scope>NUCLEOTIDE SEQUENCE [LARGE SCALE GENOMIC DNA]</scope>
    <source>
        <strain evidence="10 11">D2</strain>
    </source>
</reference>
<dbReference type="RefSeq" id="WP_350400121.1">
    <property type="nucleotide sequence ID" value="NZ_JBELOE010000038.1"/>
</dbReference>
<comment type="subcellular location">
    <subcellularLocation>
        <location evidence="1">Membrane</location>
        <topology evidence="1">Multi-pass membrane protein</topology>
    </subcellularLocation>
</comment>
<name>A0ABV1RBM4_9ALTE</name>
<protein>
    <submittedName>
        <fullName evidence="10">Sodium:solute symporter family protein</fullName>
    </submittedName>
</protein>
<evidence type="ECO:0000313" key="11">
    <source>
        <dbReference type="Proteomes" id="UP001467690"/>
    </source>
</evidence>
<sequence length="595" mass="63754">MELQSLIYLVVGFTFLVYITIAIVTRASSTGEFYVAGKGIHPVANGMATAADWMSAASFISMAGLIAFIGYDASAYLMGWTGGYVLLALLLAPYLRKHGKFTVPEFIGDRYCSKAARIVAVVCLIVASITYVIGQMKGVGVAFSRFLEIEFEMGVLVGMCIVFIYAVLGGMKGITYTQIAQYVILIFAYTVPAAFISIQLTGNPIPQLGLGSEMLATTAGESTYLLDKLDAVLHDLGFAAFTEQKGSTINLFLLTLSLMIGTAGLPHVIIRFFTVPGVKEARSSAGWALVFIAILYTTAPAVGAMAIFNLAKTVQPEITQQAPRQARDSAPESLSYNERPEWFKTWETTGLLEFEDRNGDGKIQYYNDKNPEFSQTASEYGWQGNELVTVDRDIMVLANPEIAQLPNWVIALVAAGGIAAALSTAAGLLLAISSAISHDLLKGTFTPNISEKTELNAGRFAMAGAILVAGYLGINPPGFAAQVVALAFGLAASSIFPALMMGIFSKRINEKAAIAGMLAGLVSTLVYIFIYKGFFFIPDTHLLANTPDNWLLGISPEAFGAVGAFINFTLAFVVARVTPAPSQKIIDIVNKIRTP</sequence>
<feature type="transmembrane region" description="Helical" evidence="9">
    <location>
        <begin position="408"/>
        <end position="436"/>
    </location>
</feature>
<feature type="transmembrane region" description="Helical" evidence="9">
    <location>
        <begin position="6"/>
        <end position="29"/>
    </location>
</feature>
<feature type="transmembrane region" description="Helical" evidence="9">
    <location>
        <begin position="115"/>
        <end position="133"/>
    </location>
</feature>
<keyword evidence="7 9" id="KW-0472">Membrane</keyword>
<feature type="transmembrane region" description="Helical" evidence="9">
    <location>
        <begin position="153"/>
        <end position="170"/>
    </location>
</feature>
<dbReference type="PROSITE" id="PS50283">
    <property type="entry name" value="NA_SOLUT_SYMP_3"/>
    <property type="match status" value="1"/>
</dbReference>
<dbReference type="InterPro" id="IPR001734">
    <property type="entry name" value="Na/solute_symporter"/>
</dbReference>
<keyword evidence="5" id="KW-0769">Symport</keyword>
<dbReference type="Proteomes" id="UP001467690">
    <property type="component" value="Unassembled WGS sequence"/>
</dbReference>
<evidence type="ECO:0000256" key="6">
    <source>
        <dbReference type="ARBA" id="ARBA00022989"/>
    </source>
</evidence>
<evidence type="ECO:0000256" key="7">
    <source>
        <dbReference type="ARBA" id="ARBA00023136"/>
    </source>
</evidence>
<dbReference type="InterPro" id="IPR038377">
    <property type="entry name" value="Na/Glc_symporter_sf"/>
</dbReference>
<feature type="transmembrane region" description="Helical" evidence="9">
    <location>
        <begin position="550"/>
        <end position="575"/>
    </location>
</feature>
<feature type="transmembrane region" description="Helical" evidence="9">
    <location>
        <begin position="285"/>
        <end position="308"/>
    </location>
</feature>
<evidence type="ECO:0000313" key="10">
    <source>
        <dbReference type="EMBL" id="MER2490318.1"/>
    </source>
</evidence>
<dbReference type="InterPro" id="IPR019899">
    <property type="entry name" value="Na/solute_symporter_VC_2705"/>
</dbReference>
<comment type="similarity">
    <text evidence="2 8">Belongs to the sodium:solute symporter (SSF) (TC 2.A.21) family.</text>
</comment>
<feature type="transmembrane region" description="Helical" evidence="9">
    <location>
        <begin position="480"/>
        <end position="500"/>
    </location>
</feature>
<evidence type="ECO:0000256" key="9">
    <source>
        <dbReference type="SAM" id="Phobius"/>
    </source>
</evidence>
<comment type="caution">
    <text evidence="10">The sequence shown here is derived from an EMBL/GenBank/DDBJ whole genome shotgun (WGS) entry which is preliminary data.</text>
</comment>
<keyword evidence="4 9" id="KW-0812">Transmembrane</keyword>
<dbReference type="InterPro" id="IPR050277">
    <property type="entry name" value="Sodium:Solute_Symporter"/>
</dbReference>
<dbReference type="Pfam" id="PF00474">
    <property type="entry name" value="SSF"/>
    <property type="match status" value="2"/>
</dbReference>
<accession>A0ABV1RBM4</accession>
<evidence type="ECO:0000256" key="5">
    <source>
        <dbReference type="ARBA" id="ARBA00022847"/>
    </source>
</evidence>
<dbReference type="EMBL" id="JBELOE010000038">
    <property type="protein sequence ID" value="MER2490318.1"/>
    <property type="molecule type" value="Genomic_DNA"/>
</dbReference>
<dbReference type="CDD" id="cd11480">
    <property type="entry name" value="SLC5sbd_u4"/>
    <property type="match status" value="1"/>
</dbReference>
<dbReference type="PANTHER" id="PTHR48086:SF5">
    <property type="entry name" value="NA(+):SOLUTE SYMPORTER (SSF FAMILY)"/>
    <property type="match status" value="1"/>
</dbReference>
<dbReference type="PANTHER" id="PTHR48086">
    <property type="entry name" value="SODIUM/PROLINE SYMPORTER-RELATED"/>
    <property type="match status" value="1"/>
</dbReference>
<gene>
    <name evidence="10" type="ORF">ABS311_00245</name>
</gene>
<feature type="transmembrane region" description="Helical" evidence="9">
    <location>
        <begin position="251"/>
        <end position="273"/>
    </location>
</feature>
<evidence type="ECO:0000256" key="8">
    <source>
        <dbReference type="RuleBase" id="RU362091"/>
    </source>
</evidence>
<evidence type="ECO:0000256" key="4">
    <source>
        <dbReference type="ARBA" id="ARBA00022692"/>
    </source>
</evidence>
<organism evidence="10 11">
    <name type="scientific">Catenovulum sediminis</name>
    <dbReference type="NCBI Taxonomy" id="1740262"/>
    <lineage>
        <taxon>Bacteria</taxon>
        <taxon>Pseudomonadati</taxon>
        <taxon>Pseudomonadota</taxon>
        <taxon>Gammaproteobacteria</taxon>
        <taxon>Alteromonadales</taxon>
        <taxon>Alteromonadaceae</taxon>
        <taxon>Catenovulum</taxon>
    </lineage>
</organism>
<keyword evidence="6 9" id="KW-1133">Transmembrane helix</keyword>
<feature type="transmembrane region" description="Helical" evidence="9">
    <location>
        <begin position="182"/>
        <end position="200"/>
    </location>
</feature>
<keyword evidence="11" id="KW-1185">Reference proteome</keyword>
<dbReference type="NCBIfam" id="TIGR03648">
    <property type="entry name" value="Na_symport_lg"/>
    <property type="match status" value="1"/>
</dbReference>
<proteinExistence type="inferred from homology"/>
<dbReference type="Gene3D" id="1.20.1730.10">
    <property type="entry name" value="Sodium/glucose cotransporter"/>
    <property type="match status" value="1"/>
</dbReference>
<feature type="transmembrane region" description="Helical" evidence="9">
    <location>
        <begin position="77"/>
        <end position="95"/>
    </location>
</feature>
<evidence type="ECO:0000256" key="3">
    <source>
        <dbReference type="ARBA" id="ARBA00022448"/>
    </source>
</evidence>
<evidence type="ECO:0000256" key="1">
    <source>
        <dbReference type="ARBA" id="ARBA00004141"/>
    </source>
</evidence>
<feature type="transmembrane region" description="Helical" evidence="9">
    <location>
        <begin position="512"/>
        <end position="530"/>
    </location>
</feature>
<keyword evidence="3" id="KW-0813">Transport</keyword>